<dbReference type="PANTHER" id="PTHR45348:SF2">
    <property type="entry name" value="ZINC-TYPE ALCOHOL DEHYDROGENASE-LIKE PROTEIN C2E1P3.01"/>
    <property type="match status" value="1"/>
</dbReference>
<organism evidence="5">
    <name type="scientific">Mytilinidion resinicola</name>
    <dbReference type="NCBI Taxonomy" id="574789"/>
    <lineage>
        <taxon>Eukaryota</taxon>
        <taxon>Fungi</taxon>
        <taxon>Dikarya</taxon>
        <taxon>Ascomycota</taxon>
        <taxon>Pezizomycotina</taxon>
        <taxon>Dothideomycetes</taxon>
        <taxon>Pleosporomycetidae</taxon>
        <taxon>Mytilinidiales</taxon>
        <taxon>Mytilinidiaceae</taxon>
        <taxon>Mytilinidion</taxon>
    </lineage>
</organism>
<dbReference type="Gene3D" id="3.90.180.10">
    <property type="entry name" value="Medium-chain alcohol dehydrogenases, catalytic domain"/>
    <property type="match status" value="2"/>
</dbReference>
<feature type="domain" description="Alcohol dehydrogenase-like N-terminal" evidence="4">
    <location>
        <begin position="32"/>
        <end position="102"/>
    </location>
</feature>
<evidence type="ECO:0000256" key="2">
    <source>
        <dbReference type="ARBA" id="ARBA00011245"/>
    </source>
</evidence>
<dbReference type="Pfam" id="PF08240">
    <property type="entry name" value="ADH_N"/>
    <property type="match status" value="1"/>
</dbReference>
<dbReference type="InterPro" id="IPR013154">
    <property type="entry name" value="ADH-like_N"/>
</dbReference>
<dbReference type="AlphaFoldDB" id="A0A6A6Z2P4"/>
<reference evidence="5 7" key="1">
    <citation type="journal article" date="2020" name="Stud. Mycol.">
        <title>101 Dothideomycetes genomes: a test case for predicting lifestyles and emergence of pathogens.</title>
        <authorList>
            <person name="Haridas S."/>
            <person name="Albert R."/>
            <person name="Binder M."/>
            <person name="Bloem J."/>
            <person name="Labutti K."/>
            <person name="Salamov A."/>
            <person name="Andreopoulos B."/>
            <person name="Baker S."/>
            <person name="Barry K."/>
            <person name="Bills G."/>
            <person name="Bluhm B."/>
            <person name="Cannon C."/>
            <person name="Castanera R."/>
            <person name="Culley D."/>
            <person name="Daum C."/>
            <person name="Ezra D."/>
            <person name="Gonzalez J."/>
            <person name="Henrissat B."/>
            <person name="Kuo A."/>
            <person name="Liang C."/>
            <person name="Lipzen A."/>
            <person name="Lutzoni F."/>
            <person name="Magnuson J."/>
            <person name="Mondo S."/>
            <person name="Nolan M."/>
            <person name="Ohm R."/>
            <person name="Pangilinan J."/>
            <person name="Park H.-J."/>
            <person name="Ramirez L."/>
            <person name="Alfaro M."/>
            <person name="Sun H."/>
            <person name="Tritt A."/>
            <person name="Yoshinaga Y."/>
            <person name="Zwiers L.-H."/>
            <person name="Turgeon B."/>
            <person name="Goodwin S."/>
            <person name="Spatafora J."/>
            <person name="Crous P."/>
            <person name="Grigoriev I."/>
        </authorList>
    </citation>
    <scope>NUCLEOTIDE SEQUENCE</scope>
    <source>
        <strain evidence="5 7">CBS 304.34</strain>
    </source>
</reference>
<keyword evidence="3" id="KW-0560">Oxidoreductase</keyword>
<proteinExistence type="inferred from homology"/>
<evidence type="ECO:0000313" key="7">
    <source>
        <dbReference type="RefSeq" id="XP_033582340.1"/>
    </source>
</evidence>
<dbReference type="Proteomes" id="UP000504636">
    <property type="component" value="Unplaced"/>
</dbReference>
<dbReference type="GO" id="GO:0016651">
    <property type="term" value="F:oxidoreductase activity, acting on NAD(P)H"/>
    <property type="evidence" value="ECO:0007669"/>
    <property type="project" value="InterPro"/>
</dbReference>
<evidence type="ECO:0000256" key="1">
    <source>
        <dbReference type="ARBA" id="ARBA00008072"/>
    </source>
</evidence>
<dbReference type="RefSeq" id="XP_033582340.1">
    <property type="nucleotide sequence ID" value="XM_033714400.1"/>
</dbReference>
<evidence type="ECO:0000259" key="4">
    <source>
        <dbReference type="Pfam" id="PF08240"/>
    </source>
</evidence>
<dbReference type="EMBL" id="MU003694">
    <property type="protein sequence ID" value="KAF2815376.1"/>
    <property type="molecule type" value="Genomic_DNA"/>
</dbReference>
<dbReference type="CDD" id="cd08249">
    <property type="entry name" value="enoyl_reductase_like"/>
    <property type="match status" value="1"/>
</dbReference>
<reference evidence="7" key="2">
    <citation type="submission" date="2020-04" db="EMBL/GenBank/DDBJ databases">
        <authorList>
            <consortium name="NCBI Genome Project"/>
        </authorList>
    </citation>
    <scope>NUCLEOTIDE SEQUENCE</scope>
    <source>
        <strain evidence="7">CBS 304.34</strain>
    </source>
</reference>
<dbReference type="GeneID" id="54455293"/>
<comment type="subunit">
    <text evidence="2">Monomer.</text>
</comment>
<name>A0A6A6Z2P4_9PEZI</name>
<dbReference type="Gene3D" id="3.40.50.720">
    <property type="entry name" value="NAD(P)-binding Rossmann-like Domain"/>
    <property type="match status" value="1"/>
</dbReference>
<dbReference type="PANTHER" id="PTHR45348">
    <property type="entry name" value="HYPOTHETICAL OXIDOREDUCTASE (EUROFUNG)"/>
    <property type="match status" value="1"/>
</dbReference>
<dbReference type="InterPro" id="IPR036291">
    <property type="entry name" value="NAD(P)-bd_dom_sf"/>
</dbReference>
<dbReference type="InterPro" id="IPR011032">
    <property type="entry name" value="GroES-like_sf"/>
</dbReference>
<gene>
    <name evidence="5 7" type="ORF">BDZ99DRAFT_343170</name>
</gene>
<protein>
    <submittedName>
        <fullName evidence="5 7">GroES-like protein</fullName>
    </submittedName>
</protein>
<reference evidence="7" key="3">
    <citation type="submission" date="2025-04" db="UniProtKB">
        <authorList>
            <consortium name="RefSeq"/>
        </authorList>
    </citation>
    <scope>IDENTIFICATION</scope>
    <source>
        <strain evidence="7">CBS 304.34</strain>
    </source>
</reference>
<keyword evidence="6" id="KW-1185">Reference proteome</keyword>
<feature type="non-terminal residue" evidence="5">
    <location>
        <position position="1"/>
    </location>
</feature>
<dbReference type="InterPro" id="IPR047122">
    <property type="entry name" value="Trans-enoyl_RdTase-like"/>
</dbReference>
<comment type="similarity">
    <text evidence="1">Belongs to the zinc-containing alcohol dehydrogenase family.</text>
</comment>
<dbReference type="SUPFAM" id="SSF51735">
    <property type="entry name" value="NAD(P)-binding Rossmann-fold domains"/>
    <property type="match status" value="1"/>
</dbReference>
<dbReference type="OrthoDB" id="201656at2759"/>
<evidence type="ECO:0000256" key="3">
    <source>
        <dbReference type="ARBA" id="ARBA00023002"/>
    </source>
</evidence>
<feature type="non-terminal residue" evidence="5">
    <location>
        <position position="403"/>
    </location>
</feature>
<sequence length="403" mass="43142">ELPSSQTILLLNEVKTPYTLTPDYPIPVPQNDDEILIRTQVIGLNPIDWKAPDYNFGIPSLPHICGRDAVGIVVRAPKTTTTTPSRPPSRIKVGDTVIATSTDYRNTSKSTFQSYILASLSNTALLPPSIPPTTGAALGVAYVAAVLSLGICLGIDFSALPLASAAANAAGPHLLAIVAKIPDAKLPADVIAECRKAQQEDGEHQFAYVERQRGEVGKGDWIAVWGSSTTGFLISQLAKLAGLRVLLVVDLHKHGARLQSHGADMLVDAHDPGRAVAVMRGVAGGRLRFGVDTVGKETAEYLADALADEEGKEGKGKEERHLVGLTGLPKERRPGVVHHTVPIKLFHEVPEVGEGLMKWLEVLLAERLLKPPEIEVVEGGLESVNGALDRMRRGEISGKRMVV</sequence>
<evidence type="ECO:0000313" key="6">
    <source>
        <dbReference type="Proteomes" id="UP000504636"/>
    </source>
</evidence>
<evidence type="ECO:0000313" key="5">
    <source>
        <dbReference type="EMBL" id="KAF2815376.1"/>
    </source>
</evidence>
<accession>A0A6A6Z2P4</accession>
<dbReference type="SUPFAM" id="SSF50129">
    <property type="entry name" value="GroES-like"/>
    <property type="match status" value="1"/>
</dbReference>